<dbReference type="PANTHER" id="PTHR14374:SF0">
    <property type="entry name" value="TRAFFICKING PROTEIN PARTICLE COMPLEX SUBUNIT 11"/>
    <property type="match status" value="1"/>
</dbReference>
<sequence>MEQYPSELTSPPVPLVALIGKPELHPALGDFLRSQNVPRVHSIGIPDAHSTAGTFGRRKGTPSGTTTAGILKAGWLRKHRTSKPAVATLLVDRASVVGDPAAWAWLVSQLDAVKAAARDRGARVVIVVAQKPGLPAAEVPEDRVAMICRQAGVERRCVLNFAPSEGLPALQVVGKVLHNQAVEFYMADAQRRLSAHTHRNVPSTDLNLRTAFKLGVLAEFRGDWAAALRMFREAYGYLSQVLSSCTGQPQRFAEVRAVAEYVHVKGVSLLLLALKQLPEAVAQFEAHLRLFRRLPFTPAPGLLASHHAWLSRQYTVMAELVMSSGVDRAALQREQQPGQLYLAAALAAIERRKVAAFISGMHGGKPPSLPGRVEPGLFVGQLLLLPADPAAAAVAAGGAAIAAALAGLPASALAAAAGAAKRLSEEQYELHLESEEGRVQHSKATVDLLHTAQDALRSSGRRTGKTLQRAMQLLGHELLESGNAVAAEPHLTQVAAFYRRERWEAPLASTLLLLRECRQQEHNLQAHTQLSLELAALSDSSLDAEQREAMATAALSVLAAGEEEEAGGASGGLPASQPGGRLAELEGDVAQQQALAGQRGQQAAHQQQGQGPPETQCAYQVTSSQSGWLTVLPMCAGFFDPTHTVPPPSPGGPAAASGTTSGTVRFAAAVWNNAPVDLPLLSAEQQLCDASGPFTVALAADTAGSSSGGDGSNGGDSSSGGQPAADGLVLQAGAWLRLSADIPVRCSGDLQATSLLLRLGVGGSGSSITFQLPKLFAAQERPAAAGAAVAAPPVAGWLRGGWTSSRLPFSSSAGFLAGRCSIEVPPQHAPPLLVLQAPEVLLQGERAVVTLAVRAAAAHGILGSVLHCTAVHAESQEQLALARGDTDAAQPANKVQGDTAHPAEQEAGQEQLGAEHAQQAAGLQLQLGDLAAGERRHLVLLLDARYRGAVHLSADLKYTAVTRGTAGTGHAHTATEAGHCTATLAVHVQLPWKLGLQLLGPPATHSLLSAAAEPSAAEGALGSPAILLLDQQQKRLQGLSVHDAPLPPSAASEAALGDGAKDLPALLLRSLPLRLVLPAGQRCTALVQLQSLAACQLDVLSMDMEPGDGVRLLPTAAVASDVGPAAVAACDTLCRSDVFAAAFAVASSAEAARELPSLGSLRVTWRRHQPRPVLLAAAACGASQLNAAAAAAAAETETAGAAGLGGSSSSIGSPAVCELLVPLPLVSFLRPLLTAAMHYPAAGTAGQPSELRLQLRNEGGSSQEVGVAVGDPHGSLLAGPKSTRVQVPPHSSASLSWQAVPYHSGPQTLPEITVAAAQHGQAVDVTRGCSMFVHRQSPRQEVQATPEPSMEPGIV</sequence>
<feature type="compositionally biased region" description="Low complexity" evidence="1">
    <location>
        <begin position="905"/>
        <end position="916"/>
    </location>
</feature>
<organism evidence="3 4">
    <name type="scientific">Chlorella vulgaris</name>
    <name type="common">Green alga</name>
    <dbReference type="NCBI Taxonomy" id="3077"/>
    <lineage>
        <taxon>Eukaryota</taxon>
        <taxon>Viridiplantae</taxon>
        <taxon>Chlorophyta</taxon>
        <taxon>core chlorophytes</taxon>
        <taxon>Trebouxiophyceae</taxon>
        <taxon>Chlorellales</taxon>
        <taxon>Chlorellaceae</taxon>
        <taxon>Chlorella clade</taxon>
        <taxon>Chlorella</taxon>
    </lineage>
</organism>
<reference evidence="3" key="1">
    <citation type="journal article" date="2019" name="Plant J.">
        <title>Chlorella vulgaris genome assembly and annotation reveals the molecular basis for metabolic acclimation to high light conditions.</title>
        <authorList>
            <person name="Cecchin M."/>
            <person name="Marcolungo L."/>
            <person name="Rossato M."/>
            <person name="Girolomoni L."/>
            <person name="Cosentino E."/>
            <person name="Cuine S."/>
            <person name="Li-Beisson Y."/>
            <person name="Delledonne M."/>
            <person name="Ballottari M."/>
        </authorList>
    </citation>
    <scope>NUCLEOTIDE SEQUENCE</scope>
    <source>
        <strain evidence="3">211/11P</strain>
    </source>
</reference>
<dbReference type="Pfam" id="PF11817">
    <property type="entry name" value="Foie-gras_1"/>
    <property type="match status" value="1"/>
</dbReference>
<dbReference type="OrthoDB" id="514838at2759"/>
<feature type="domain" description="Trafficking protein particle complex subunit 11" evidence="2">
    <location>
        <begin position="251"/>
        <end position="536"/>
    </location>
</feature>
<dbReference type="PANTHER" id="PTHR14374">
    <property type="entry name" value="FOIE GRAS"/>
    <property type="match status" value="1"/>
</dbReference>
<evidence type="ECO:0000313" key="3">
    <source>
        <dbReference type="EMBL" id="KAI3423710.1"/>
    </source>
</evidence>
<accession>A0A9D4TEP2</accession>
<keyword evidence="4" id="KW-1185">Reference proteome</keyword>
<comment type="caution">
    <text evidence="3">The sequence shown here is derived from an EMBL/GenBank/DDBJ whole genome shotgun (WGS) entry which is preliminary data.</text>
</comment>
<dbReference type="EMBL" id="SIDB01000016">
    <property type="protein sequence ID" value="KAI3423710.1"/>
    <property type="molecule type" value="Genomic_DNA"/>
</dbReference>
<feature type="region of interest" description="Disordered" evidence="1">
    <location>
        <begin position="881"/>
        <end position="916"/>
    </location>
</feature>
<dbReference type="Proteomes" id="UP001055712">
    <property type="component" value="Unassembled WGS sequence"/>
</dbReference>
<feature type="region of interest" description="Disordered" evidence="1">
    <location>
        <begin position="1336"/>
        <end position="1355"/>
    </location>
</feature>
<feature type="region of interest" description="Disordered" evidence="1">
    <location>
        <begin position="589"/>
        <end position="617"/>
    </location>
</feature>
<protein>
    <recommendedName>
        <fullName evidence="2">Trafficking protein particle complex subunit 11 domain-containing protein</fullName>
    </recommendedName>
</protein>
<feature type="region of interest" description="Disordered" evidence="1">
    <location>
        <begin position="703"/>
        <end position="723"/>
    </location>
</feature>
<evidence type="ECO:0000256" key="1">
    <source>
        <dbReference type="SAM" id="MobiDB-lite"/>
    </source>
</evidence>
<feature type="compositionally biased region" description="Gly residues" evidence="1">
    <location>
        <begin position="706"/>
        <end position="718"/>
    </location>
</feature>
<proteinExistence type="predicted"/>
<evidence type="ECO:0000313" key="4">
    <source>
        <dbReference type="Proteomes" id="UP001055712"/>
    </source>
</evidence>
<name>A0A9D4TEP2_CHLVU</name>
<gene>
    <name evidence="3" type="ORF">D9Q98_010684</name>
</gene>
<feature type="compositionally biased region" description="Low complexity" evidence="1">
    <location>
        <begin position="590"/>
        <end position="611"/>
    </location>
</feature>
<feature type="region of interest" description="Disordered" evidence="1">
    <location>
        <begin position="562"/>
        <end position="581"/>
    </location>
</feature>
<evidence type="ECO:0000259" key="2">
    <source>
        <dbReference type="Pfam" id="PF11817"/>
    </source>
</evidence>
<dbReference type="InterPro" id="IPR021773">
    <property type="entry name" value="TPC11"/>
</dbReference>
<reference evidence="3" key="2">
    <citation type="submission" date="2020-11" db="EMBL/GenBank/DDBJ databases">
        <authorList>
            <person name="Cecchin M."/>
            <person name="Marcolungo L."/>
            <person name="Rossato M."/>
            <person name="Girolomoni L."/>
            <person name="Cosentino E."/>
            <person name="Cuine S."/>
            <person name="Li-Beisson Y."/>
            <person name="Delledonne M."/>
            <person name="Ballottari M."/>
        </authorList>
    </citation>
    <scope>NUCLEOTIDE SEQUENCE</scope>
    <source>
        <strain evidence="3">211/11P</strain>
        <tissue evidence="3">Whole cell</tissue>
    </source>
</reference>